<feature type="transmembrane region" description="Helical" evidence="2">
    <location>
        <begin position="12"/>
        <end position="31"/>
    </location>
</feature>
<dbReference type="OrthoDB" id="2851073at2759"/>
<name>A0A8H6ZDD7_9AGAR</name>
<keyword evidence="2" id="KW-1133">Transmembrane helix</keyword>
<reference evidence="3" key="1">
    <citation type="submission" date="2020-05" db="EMBL/GenBank/DDBJ databases">
        <title>Mycena genomes resolve the evolution of fungal bioluminescence.</title>
        <authorList>
            <person name="Tsai I.J."/>
        </authorList>
    </citation>
    <scope>NUCLEOTIDE SEQUENCE</scope>
    <source>
        <strain evidence="3">160909Yilan</strain>
    </source>
</reference>
<evidence type="ECO:0000313" key="4">
    <source>
        <dbReference type="Proteomes" id="UP000623467"/>
    </source>
</evidence>
<evidence type="ECO:0000313" key="3">
    <source>
        <dbReference type="EMBL" id="KAF7375419.1"/>
    </source>
</evidence>
<evidence type="ECO:0000256" key="2">
    <source>
        <dbReference type="SAM" id="Phobius"/>
    </source>
</evidence>
<proteinExistence type="predicted"/>
<evidence type="ECO:0000256" key="1">
    <source>
        <dbReference type="SAM" id="MobiDB-lite"/>
    </source>
</evidence>
<sequence length="536" mass="60572">MHKGAAKVYRTLFLEMTWIGAIGLSGCLSWTNALNWSIFFVNWKAVLMTCFLSPKTRHGFATDSLRNYTRSVPNTTRNPESNPEQDTDNHPPKPKSPASILDDPEEAARIWEQVRWGISTWMLPTSSRYYEERKRVAWAYVCRAIYTDPALMLLALTYADVSSFLSAPDHDVSTGSKLQQQLKALPIAEIWAAIDDVLRPVDTGGEYVTVLGVRIYKASSGAKFPFHAWGHIFSFRQQCPGCVRLHCRTVDDIIGYSRYALLTGAAPFIHPIHLSRPPVHVDILNLVEILAVCGFLIDFPDTGKRVSVTKRFQADKTTIWEEVKNPPIVCVALSALDPDSNEILNELLRRCFDYKHLTVILRRGKGESVIRSATKIASQFKRKSKSLAGLIDSPWVPTLYLDSLLESWPVRSDSGRQDATSKPGSFGPDCMQFLILDGFTGDEDEKYVLQDLLDLCCGIYEATTVVKLCFAIAKPYIESGELEMDRERPQRPFICNSDYGFAAYRSLWGVFPTWITEEYEPVTFPTIWPIAERMPM</sequence>
<organism evidence="3 4">
    <name type="scientific">Mycena sanguinolenta</name>
    <dbReference type="NCBI Taxonomy" id="230812"/>
    <lineage>
        <taxon>Eukaryota</taxon>
        <taxon>Fungi</taxon>
        <taxon>Dikarya</taxon>
        <taxon>Basidiomycota</taxon>
        <taxon>Agaricomycotina</taxon>
        <taxon>Agaricomycetes</taxon>
        <taxon>Agaricomycetidae</taxon>
        <taxon>Agaricales</taxon>
        <taxon>Marasmiineae</taxon>
        <taxon>Mycenaceae</taxon>
        <taxon>Mycena</taxon>
    </lineage>
</organism>
<protein>
    <submittedName>
        <fullName evidence="3">Uncharacterized protein</fullName>
    </submittedName>
</protein>
<feature type="region of interest" description="Disordered" evidence="1">
    <location>
        <begin position="69"/>
        <end position="101"/>
    </location>
</feature>
<feature type="compositionally biased region" description="Polar residues" evidence="1">
    <location>
        <begin position="69"/>
        <end position="84"/>
    </location>
</feature>
<dbReference type="PROSITE" id="PS51257">
    <property type="entry name" value="PROKAR_LIPOPROTEIN"/>
    <property type="match status" value="1"/>
</dbReference>
<dbReference type="EMBL" id="JACAZH010000002">
    <property type="protein sequence ID" value="KAF7375419.1"/>
    <property type="molecule type" value="Genomic_DNA"/>
</dbReference>
<keyword evidence="4" id="KW-1185">Reference proteome</keyword>
<accession>A0A8H6ZDD7</accession>
<keyword evidence="2" id="KW-0812">Transmembrane</keyword>
<dbReference type="Proteomes" id="UP000623467">
    <property type="component" value="Unassembled WGS sequence"/>
</dbReference>
<keyword evidence="2" id="KW-0472">Membrane</keyword>
<gene>
    <name evidence="3" type="ORF">MSAN_00429500</name>
</gene>
<comment type="caution">
    <text evidence="3">The sequence shown here is derived from an EMBL/GenBank/DDBJ whole genome shotgun (WGS) entry which is preliminary data.</text>
</comment>
<dbReference type="AlphaFoldDB" id="A0A8H6ZDD7"/>